<protein>
    <submittedName>
        <fullName evidence="1">Uncharacterized protein</fullName>
    </submittedName>
</protein>
<dbReference type="AlphaFoldDB" id="A0A1H0KJ62"/>
<dbReference type="EMBL" id="FNJN01000001">
    <property type="protein sequence ID" value="SDO55836.1"/>
    <property type="molecule type" value="Genomic_DNA"/>
</dbReference>
<accession>A0A1H0KJ62</accession>
<proteinExistence type="predicted"/>
<evidence type="ECO:0000313" key="1">
    <source>
        <dbReference type="EMBL" id="SDO55836.1"/>
    </source>
</evidence>
<organism evidence="1 2">
    <name type="scientific">Microbacterium testaceum (strain StLB037)</name>
    <dbReference type="NCBI Taxonomy" id="979556"/>
    <lineage>
        <taxon>Bacteria</taxon>
        <taxon>Bacillati</taxon>
        <taxon>Actinomycetota</taxon>
        <taxon>Actinomycetes</taxon>
        <taxon>Micrococcales</taxon>
        <taxon>Microbacteriaceae</taxon>
        <taxon>Microbacterium</taxon>
    </lineage>
</organism>
<sequence>MPQQTVTLTLGEPIYVQALYYTAMFSQKPFREALLVYRRGGTYTILSPGEDHHGCWVSATAPLDPPRHVSFMSWPSADWDHDIAAHTLTFAPDTGAFTQELRLPGEPVPRAQHGYAVAVPSPDEIDPGLGWEVLRERYAATFAALHDLVGVRGAGG</sequence>
<name>A0A1H0KJ62_MICTS</name>
<dbReference type="Proteomes" id="UP000186456">
    <property type="component" value="Unassembled WGS sequence"/>
</dbReference>
<reference evidence="1 2" key="1">
    <citation type="submission" date="2016-10" db="EMBL/GenBank/DDBJ databases">
        <authorList>
            <person name="de Groot N.N."/>
        </authorList>
    </citation>
    <scope>NUCLEOTIDE SEQUENCE [LARGE SCALE GENOMIC DNA]</scope>
    <source>
        <strain evidence="1 2">StLB037</strain>
    </source>
</reference>
<gene>
    <name evidence="1" type="ORF">SAMN04487788_0019</name>
</gene>
<evidence type="ECO:0000313" key="2">
    <source>
        <dbReference type="Proteomes" id="UP000186456"/>
    </source>
</evidence>
<dbReference type="RefSeq" id="WP_056226598.1">
    <property type="nucleotide sequence ID" value="NZ_FNJN01000001.1"/>
</dbReference>